<dbReference type="PROSITE" id="PS51257">
    <property type="entry name" value="PROKAR_LIPOPROTEIN"/>
    <property type="match status" value="1"/>
</dbReference>
<dbReference type="PANTHER" id="PTHR31013">
    <property type="entry name" value="THAUMATIN FAMILY PROTEIN-RELATED"/>
    <property type="match status" value="1"/>
</dbReference>
<accession>D0L0L8</accession>
<dbReference type="Gene3D" id="2.60.110.10">
    <property type="entry name" value="Thaumatin"/>
    <property type="match status" value="2"/>
</dbReference>
<dbReference type="STRING" id="555778.Hneap_1407"/>
<evidence type="ECO:0000313" key="1">
    <source>
        <dbReference type="EMBL" id="ACX96241.1"/>
    </source>
</evidence>
<sequence>MKNKTFGALMIGALMLFTGCDGSTDYSRSQIQMDAQSIPLRAGDVRTVHVKIVDTQASTKQKISLSVSDPTVAHVAPSSCTLSAGDAPCSVTVFGKKPGNALILAEAPGHTNARTSVSVAGTVSEYGTITVSSTIRNFYSGAQVAYPFSITVNLVPATGTDSKRIPNDNPLTVMMNQPAGISFAQGGIQQCNLTTANPSCTISGTIDAAQVSSKAAFSSTISPTGTWVAGNNAPFGAQDDITITWKGNPNQSAGTIEVASQNSSGQIFLGMKAPLFVYLTENTLLESNYWVTVTSTDPSALVFYSYPDGANTPADLQKTDSVTCALSLDNSSSEAFADSVTSCGYGLLPLKGTADGLDTALSVNVTTVPPSFANNQAGLLIAVPSYRKTVNLKLIDNSGTTDGRTITFTNASADKVRVEANAGSANAYTSPSSVAAGVNPTNPARTQAGAQSYCGPTAGGKNACPIGSTCVQGGAGVAKGKTPFLCFWDKPAFANGSGILLPTGQPGDSTTLFIPQWSGITTGPQQIQWSGNYTVLNCPGGTCPSSPTTPGTGPTYAANTLAEVTYQHNTVDYYDVSIINGANYALAFGPTHGQVTPNGYECGTPGESSPPIGVSATQTLSNWVFTPTATSFPTPLPSTDSPASYFAVVETSATTPTPCNVTHPQTTCAATGSSGPVCGWDKSKVLSGTSSFAASDRICGTFVSWATANQIWGWNNNGDATYLNQAPFAFTTNSAVNPAFNGQTTISVSDLQLCINNSFSAYTDPAPTNQPAVMACGGTNWTGITTPSVGYTTEGTAWVPYVLPTITWLKKACPTCYTYPFDDMSSTFTCEKNVVKDGSNTLDYTIQISHPTNTFD</sequence>
<dbReference type="KEGG" id="hna:Hneap_1407"/>
<protein>
    <recommendedName>
        <fullName evidence="3">Lipoprotein</fullName>
    </recommendedName>
</protein>
<dbReference type="RefSeq" id="WP_012824275.1">
    <property type="nucleotide sequence ID" value="NC_013422.1"/>
</dbReference>
<dbReference type="SUPFAM" id="SSF49870">
    <property type="entry name" value="Osmotin, thaumatin-like protein"/>
    <property type="match status" value="1"/>
</dbReference>
<organism evidence="1 2">
    <name type="scientific">Halothiobacillus neapolitanus (strain ATCC 23641 / DSM 15147 / CIP 104769 / NCIMB 8539 / c2)</name>
    <name type="common">Thiobacillus neapolitanus</name>
    <dbReference type="NCBI Taxonomy" id="555778"/>
    <lineage>
        <taxon>Bacteria</taxon>
        <taxon>Pseudomonadati</taxon>
        <taxon>Pseudomonadota</taxon>
        <taxon>Gammaproteobacteria</taxon>
        <taxon>Chromatiales</taxon>
        <taxon>Halothiobacillaceae</taxon>
        <taxon>Halothiobacillus</taxon>
    </lineage>
</organism>
<dbReference type="eggNOG" id="ENOG50343S2">
    <property type="taxonomic scope" value="Bacteria"/>
</dbReference>
<dbReference type="Proteomes" id="UP000009102">
    <property type="component" value="Chromosome"/>
</dbReference>
<dbReference type="AlphaFoldDB" id="D0L0L8"/>
<reference evidence="1 2" key="1">
    <citation type="submission" date="2009-10" db="EMBL/GenBank/DDBJ databases">
        <title>Complete sequence of Halothiobacillus neapolitanus c2.</title>
        <authorList>
            <consortium name="US DOE Joint Genome Institute"/>
            <person name="Lucas S."/>
            <person name="Copeland A."/>
            <person name="Lapidus A."/>
            <person name="Glavina del Rio T."/>
            <person name="Tice H."/>
            <person name="Bruce D."/>
            <person name="Goodwin L."/>
            <person name="Pitluck S."/>
            <person name="Davenport K."/>
            <person name="Brettin T."/>
            <person name="Detter J.C."/>
            <person name="Han C."/>
            <person name="Tapia R."/>
            <person name="Larimer F."/>
            <person name="Land M."/>
            <person name="Hauser L."/>
            <person name="Kyrpides N."/>
            <person name="Mikhailova N."/>
            <person name="Kerfeld C."/>
            <person name="Cannon G."/>
            <person name="Heinhort S."/>
        </authorList>
    </citation>
    <scope>NUCLEOTIDE SEQUENCE [LARGE SCALE GENOMIC DNA]</scope>
    <source>
        <strain evidence="2">ATCC 23641 / c2</strain>
    </source>
</reference>
<proteinExistence type="predicted"/>
<evidence type="ECO:0008006" key="3">
    <source>
        <dbReference type="Google" id="ProtNLM"/>
    </source>
</evidence>
<dbReference type="OrthoDB" id="7061668at2"/>
<dbReference type="PANTHER" id="PTHR31013:SF2">
    <property type="entry name" value="THAUMATIN-LIKE PROTEIN"/>
    <property type="match status" value="1"/>
</dbReference>
<dbReference type="InterPro" id="IPR037176">
    <property type="entry name" value="Osmotin/thaumatin-like_sf"/>
</dbReference>
<name>D0L0L8_HALNC</name>
<dbReference type="HOGENOM" id="CLU_333639_0_0_6"/>
<dbReference type="Gene3D" id="2.60.40.1080">
    <property type="match status" value="1"/>
</dbReference>
<gene>
    <name evidence="1" type="ordered locus">Hneap_1407</name>
</gene>
<dbReference type="EMBL" id="CP001801">
    <property type="protein sequence ID" value="ACX96241.1"/>
    <property type="molecule type" value="Genomic_DNA"/>
</dbReference>
<evidence type="ECO:0000313" key="2">
    <source>
        <dbReference type="Proteomes" id="UP000009102"/>
    </source>
</evidence>
<keyword evidence="2" id="KW-1185">Reference proteome</keyword>